<evidence type="ECO:0000313" key="3">
    <source>
        <dbReference type="Proteomes" id="UP000288805"/>
    </source>
</evidence>
<name>A0A438I6N0_VITVI</name>
<dbReference type="EMBL" id="QGNW01000138">
    <property type="protein sequence ID" value="RVW92385.1"/>
    <property type="molecule type" value="Genomic_DNA"/>
</dbReference>
<organism evidence="2 3">
    <name type="scientific">Vitis vinifera</name>
    <name type="common">Grape</name>
    <dbReference type="NCBI Taxonomy" id="29760"/>
    <lineage>
        <taxon>Eukaryota</taxon>
        <taxon>Viridiplantae</taxon>
        <taxon>Streptophyta</taxon>
        <taxon>Embryophyta</taxon>
        <taxon>Tracheophyta</taxon>
        <taxon>Spermatophyta</taxon>
        <taxon>Magnoliopsida</taxon>
        <taxon>eudicotyledons</taxon>
        <taxon>Gunneridae</taxon>
        <taxon>Pentapetalae</taxon>
        <taxon>rosids</taxon>
        <taxon>Vitales</taxon>
        <taxon>Vitaceae</taxon>
        <taxon>Viteae</taxon>
        <taxon>Vitis</taxon>
    </lineage>
</organism>
<dbReference type="AlphaFoldDB" id="A0A438I6N0"/>
<sequence>MERGCNWIGGAPRRIVSRKGASTKEIRVRVIGLSVHLWGKDFFKRVGDACGGSSAFSYGGRLHGFRQFPGRKIAGGWVREDSEERPRAAKCMGVDMGKREGQTTHSEPLRDDQVVAGLVPAAASWWQGLALLLKGVEDCCKGKSGKSFKMAWNEGAGEKRFSLVFLEGEDNLGVWNVLAFNLRSISASPVPRPLEVPKAAASQLEDSGGEAPPKEWLLLSRGLKEVGKAVWLQRVSEQVLKNSEFLKKCLVRRWGVSTNLLPAVSWPWMRRASSIVSQDSCKVQWEECVKKAAYSKVREEGESRAHIVGRVGRDQGKIVAEVLHVSDFVLSPFVHTTTTKGLFRNSASSFLLEQVGEVGSKSSMNPVEALDGSMGFLIPKDNAKAEPCSSKVGLGVTDKSCPFGLPKLLGQPKSKRLPSLDGSAGGLAKVGPRSFSSAFEGVLYPLTNEEKGGNNERGGFFNDPILQERS</sequence>
<proteinExistence type="predicted"/>
<comment type="caution">
    <text evidence="2">The sequence shown here is derived from an EMBL/GenBank/DDBJ whole genome shotgun (WGS) entry which is preliminary data.</text>
</comment>
<evidence type="ECO:0000256" key="1">
    <source>
        <dbReference type="SAM" id="MobiDB-lite"/>
    </source>
</evidence>
<reference evidence="2 3" key="1">
    <citation type="journal article" date="2018" name="PLoS Genet.">
        <title>Population sequencing reveals clonal diversity and ancestral inbreeding in the grapevine cultivar Chardonnay.</title>
        <authorList>
            <person name="Roach M.J."/>
            <person name="Johnson D.L."/>
            <person name="Bohlmann J."/>
            <person name="van Vuuren H.J."/>
            <person name="Jones S.J."/>
            <person name="Pretorius I.S."/>
            <person name="Schmidt S.A."/>
            <person name="Borneman A.R."/>
        </authorList>
    </citation>
    <scope>NUCLEOTIDE SEQUENCE [LARGE SCALE GENOMIC DNA]</scope>
    <source>
        <strain evidence="3">cv. Chardonnay</strain>
        <tissue evidence="2">Leaf</tissue>
    </source>
</reference>
<dbReference type="Proteomes" id="UP000288805">
    <property type="component" value="Unassembled WGS sequence"/>
</dbReference>
<gene>
    <name evidence="2" type="ORF">CK203_032494</name>
</gene>
<feature type="region of interest" description="Disordered" evidence="1">
    <location>
        <begin position="447"/>
        <end position="470"/>
    </location>
</feature>
<evidence type="ECO:0000313" key="2">
    <source>
        <dbReference type="EMBL" id="RVW92385.1"/>
    </source>
</evidence>
<accession>A0A438I6N0</accession>
<protein>
    <recommendedName>
        <fullName evidence="4">DUF4283 domain-containing protein</fullName>
    </recommendedName>
</protein>
<evidence type="ECO:0008006" key="4">
    <source>
        <dbReference type="Google" id="ProtNLM"/>
    </source>
</evidence>